<dbReference type="InterPro" id="IPR045794">
    <property type="entry name" value="Trypco1"/>
</dbReference>
<dbReference type="EMBL" id="SHLD01000001">
    <property type="protein sequence ID" value="RZU75497.1"/>
    <property type="molecule type" value="Genomic_DNA"/>
</dbReference>
<feature type="domain" description="Trypsin-co-occurring" evidence="1">
    <location>
        <begin position="25"/>
        <end position="99"/>
    </location>
</feature>
<dbReference type="Proteomes" id="UP000294114">
    <property type="component" value="Unassembled WGS sequence"/>
</dbReference>
<dbReference type="NCBIfam" id="NF041216">
    <property type="entry name" value="CU044_2847_fam"/>
    <property type="match status" value="1"/>
</dbReference>
<evidence type="ECO:0000313" key="3">
    <source>
        <dbReference type="Proteomes" id="UP000294114"/>
    </source>
</evidence>
<protein>
    <recommendedName>
        <fullName evidence="1">Trypsin-co-occurring domain-containing protein</fullName>
    </recommendedName>
</protein>
<dbReference type="Pfam" id="PF19493">
    <property type="entry name" value="Trypco1"/>
    <property type="match status" value="1"/>
</dbReference>
<keyword evidence="3" id="KW-1185">Reference proteome</keyword>
<reference evidence="2 3" key="1">
    <citation type="submission" date="2019-02" db="EMBL/GenBank/DDBJ databases">
        <title>Sequencing the genomes of 1000 actinobacteria strains.</title>
        <authorList>
            <person name="Klenk H.-P."/>
        </authorList>
    </citation>
    <scope>NUCLEOTIDE SEQUENCE [LARGE SCALE GENOMIC DNA]</scope>
    <source>
        <strain evidence="2 3">DSM 45612</strain>
    </source>
</reference>
<proteinExistence type="predicted"/>
<organism evidence="2 3">
    <name type="scientific">Micromonospora kangleipakensis</name>
    <dbReference type="NCBI Taxonomy" id="1077942"/>
    <lineage>
        <taxon>Bacteria</taxon>
        <taxon>Bacillati</taxon>
        <taxon>Actinomycetota</taxon>
        <taxon>Actinomycetes</taxon>
        <taxon>Micromonosporales</taxon>
        <taxon>Micromonosporaceae</taxon>
        <taxon>Micromonospora</taxon>
    </lineage>
</organism>
<gene>
    <name evidence="2" type="ORF">EV384_4041</name>
</gene>
<dbReference type="AlphaFoldDB" id="A0A4Q8BCB8"/>
<comment type="caution">
    <text evidence="2">The sequence shown here is derived from an EMBL/GenBank/DDBJ whole genome shotgun (WGS) entry which is preliminary data.</text>
</comment>
<evidence type="ECO:0000259" key="1">
    <source>
        <dbReference type="Pfam" id="PF19493"/>
    </source>
</evidence>
<dbReference type="RefSeq" id="WP_130335526.1">
    <property type="nucleotide sequence ID" value="NZ_SHLD01000001.1"/>
</dbReference>
<evidence type="ECO:0000313" key="2">
    <source>
        <dbReference type="EMBL" id="RZU75497.1"/>
    </source>
</evidence>
<name>A0A4Q8BCB8_9ACTN</name>
<dbReference type="OrthoDB" id="4239188at2"/>
<sequence>MPGERTITVDLDGATLVVLAEQVGPALVADDEVIAKLGKVTESIERVSRQVLDSVKRAAPTTASVELGFSLAVEAGQLVALFGKGKGEASIVVKLEWSKAAEAAQAG</sequence>
<accession>A0A4Q8BCB8</accession>